<organism evidence="1 2">
    <name type="scientific">Candidatus Caccousia avicola</name>
    <dbReference type="NCBI Taxonomy" id="2840721"/>
    <lineage>
        <taxon>Bacteria</taxon>
        <taxon>Bacillati</taxon>
        <taxon>Bacillota</taxon>
        <taxon>Clostridia</taxon>
        <taxon>Eubacteriales</taxon>
        <taxon>Oscillospiraceae</taxon>
        <taxon>Oscillospiraceae incertae sedis</taxon>
        <taxon>Candidatus Caccousia</taxon>
    </lineage>
</organism>
<evidence type="ECO:0000313" key="2">
    <source>
        <dbReference type="Proteomes" id="UP000824242"/>
    </source>
</evidence>
<reference evidence="1" key="1">
    <citation type="submission" date="2020-10" db="EMBL/GenBank/DDBJ databases">
        <authorList>
            <person name="Gilroy R."/>
        </authorList>
    </citation>
    <scope>NUCLEOTIDE SEQUENCE</scope>
    <source>
        <strain evidence="1">ChiSxjej1B13-7958</strain>
    </source>
</reference>
<keyword evidence="1" id="KW-0378">Hydrolase</keyword>
<dbReference type="AlphaFoldDB" id="A0A9D1ANZ9"/>
<dbReference type="EMBL" id="DVGZ01000049">
    <property type="protein sequence ID" value="HIR46990.1"/>
    <property type="molecule type" value="Genomic_DNA"/>
</dbReference>
<dbReference type="GO" id="GO:0016791">
    <property type="term" value="F:phosphatase activity"/>
    <property type="evidence" value="ECO:0007669"/>
    <property type="project" value="TreeGrafter"/>
</dbReference>
<comment type="caution">
    <text evidence="1">The sequence shown here is derived from an EMBL/GenBank/DDBJ whole genome shotgun (WGS) entry which is preliminary data.</text>
</comment>
<dbReference type="Pfam" id="PF08282">
    <property type="entry name" value="Hydrolase_3"/>
    <property type="match status" value="1"/>
</dbReference>
<evidence type="ECO:0000313" key="1">
    <source>
        <dbReference type="EMBL" id="HIR46990.1"/>
    </source>
</evidence>
<gene>
    <name evidence="1" type="ORF">IAB89_04935</name>
</gene>
<dbReference type="InterPro" id="IPR006379">
    <property type="entry name" value="HAD-SF_hydro_IIB"/>
</dbReference>
<dbReference type="InterPro" id="IPR036412">
    <property type="entry name" value="HAD-like_sf"/>
</dbReference>
<dbReference type="GO" id="GO:0000287">
    <property type="term" value="F:magnesium ion binding"/>
    <property type="evidence" value="ECO:0007669"/>
    <property type="project" value="TreeGrafter"/>
</dbReference>
<proteinExistence type="predicted"/>
<accession>A0A9D1ANZ9</accession>
<dbReference type="GO" id="GO:0005829">
    <property type="term" value="C:cytosol"/>
    <property type="evidence" value="ECO:0007669"/>
    <property type="project" value="TreeGrafter"/>
</dbReference>
<dbReference type="InterPro" id="IPR023214">
    <property type="entry name" value="HAD_sf"/>
</dbReference>
<dbReference type="SUPFAM" id="SSF56784">
    <property type="entry name" value="HAD-like"/>
    <property type="match status" value="1"/>
</dbReference>
<sequence length="262" mass="28892">MKPIAEMTKDEARGIRYLLTDIDDTLTTKGKLPAEAYSALWRLHDAGFSVIPVTGRSCGWCDLIAREWPVKAVVGENGAVVYYLDESDHLQVFTHPSVASPDVHDKLAAVKEACLRGVPGCRTAKDQFSRVYDLAIDFAEEPPILSLDDAERIRAICESMGARAKVSSIHVNAWFGDYDKLSMTELFLREVLGETDFLHSVLFFGDSPNDEPMFAHFPVTCGVANIRPFADRMAHLPAYVAPLEGGQGFAAAIDAFLRIREG</sequence>
<dbReference type="Gene3D" id="3.40.50.1000">
    <property type="entry name" value="HAD superfamily/HAD-like"/>
    <property type="match status" value="2"/>
</dbReference>
<dbReference type="PANTHER" id="PTHR10000">
    <property type="entry name" value="PHOSPHOSERINE PHOSPHATASE"/>
    <property type="match status" value="1"/>
</dbReference>
<protein>
    <submittedName>
        <fullName evidence="1">HAD-IIB family hydrolase</fullName>
    </submittedName>
</protein>
<dbReference type="PANTHER" id="PTHR10000:SF8">
    <property type="entry name" value="HAD SUPERFAMILY HYDROLASE-LIKE, TYPE 3"/>
    <property type="match status" value="1"/>
</dbReference>
<dbReference type="NCBIfam" id="TIGR01484">
    <property type="entry name" value="HAD-SF-IIB"/>
    <property type="match status" value="1"/>
</dbReference>
<name>A0A9D1ANZ9_9FIRM</name>
<reference evidence="1" key="2">
    <citation type="journal article" date="2021" name="PeerJ">
        <title>Extensive microbial diversity within the chicken gut microbiome revealed by metagenomics and culture.</title>
        <authorList>
            <person name="Gilroy R."/>
            <person name="Ravi A."/>
            <person name="Getino M."/>
            <person name="Pursley I."/>
            <person name="Horton D.L."/>
            <person name="Alikhan N.F."/>
            <person name="Baker D."/>
            <person name="Gharbi K."/>
            <person name="Hall N."/>
            <person name="Watson M."/>
            <person name="Adriaenssens E.M."/>
            <person name="Foster-Nyarko E."/>
            <person name="Jarju S."/>
            <person name="Secka A."/>
            <person name="Antonio M."/>
            <person name="Oren A."/>
            <person name="Chaudhuri R.R."/>
            <person name="La Ragione R."/>
            <person name="Hildebrand F."/>
            <person name="Pallen M.J."/>
        </authorList>
    </citation>
    <scope>NUCLEOTIDE SEQUENCE</scope>
    <source>
        <strain evidence="1">ChiSxjej1B13-7958</strain>
    </source>
</reference>
<dbReference type="Proteomes" id="UP000824242">
    <property type="component" value="Unassembled WGS sequence"/>
</dbReference>